<protein>
    <submittedName>
        <fullName evidence="1">Usg protein</fullName>
    </submittedName>
</protein>
<evidence type="ECO:0000313" key="1">
    <source>
        <dbReference type="EMBL" id="MBD0413798.1"/>
    </source>
</evidence>
<accession>A0A8J6PTK2</accession>
<organism evidence="1 2">
    <name type="scientific">Oryzicola mucosus</name>
    <dbReference type="NCBI Taxonomy" id="2767425"/>
    <lineage>
        <taxon>Bacteria</taxon>
        <taxon>Pseudomonadati</taxon>
        <taxon>Pseudomonadota</taxon>
        <taxon>Alphaproteobacteria</taxon>
        <taxon>Hyphomicrobiales</taxon>
        <taxon>Phyllobacteriaceae</taxon>
        <taxon>Oryzicola</taxon>
    </lineage>
</organism>
<dbReference type="RefSeq" id="WP_188163709.1">
    <property type="nucleotide sequence ID" value="NZ_JACVVX010000001.1"/>
</dbReference>
<dbReference type="Pfam" id="PF06233">
    <property type="entry name" value="Usg"/>
    <property type="match status" value="1"/>
</dbReference>
<keyword evidence="2" id="KW-1185">Reference proteome</keyword>
<dbReference type="InterPro" id="IPR009354">
    <property type="entry name" value="Usg"/>
</dbReference>
<comment type="caution">
    <text evidence="1">The sequence shown here is derived from an EMBL/GenBank/DDBJ whole genome shotgun (WGS) entry which is preliminary data.</text>
</comment>
<sequence>MRGTAELELMMKGYGLTTAEILYHMPDHPHVLQTFVWQDYDLAPKFPVLFGFIDFWKAKLDGPLHSVRYTHKKLISASEWRKVDGEIVLH</sequence>
<reference evidence="1" key="1">
    <citation type="submission" date="2020-09" db="EMBL/GenBank/DDBJ databases">
        <title>Genome seq and assembly of Tianweitania sp.</title>
        <authorList>
            <person name="Chhetri G."/>
        </authorList>
    </citation>
    <scope>NUCLEOTIDE SEQUENCE</scope>
    <source>
        <strain evidence="1">Rool2</strain>
    </source>
</reference>
<gene>
    <name evidence="1" type="ORF">ICI42_03930</name>
</gene>
<dbReference type="EMBL" id="JACVVX010000001">
    <property type="protein sequence ID" value="MBD0413798.1"/>
    <property type="molecule type" value="Genomic_DNA"/>
</dbReference>
<evidence type="ECO:0000313" key="2">
    <source>
        <dbReference type="Proteomes" id="UP000643405"/>
    </source>
</evidence>
<proteinExistence type="predicted"/>
<dbReference type="Proteomes" id="UP000643405">
    <property type="component" value="Unassembled WGS sequence"/>
</dbReference>
<dbReference type="AlphaFoldDB" id="A0A8J6PTK2"/>
<name>A0A8J6PTK2_9HYPH</name>